<accession>A0A4U2ZE05</accession>
<dbReference type="AlphaFoldDB" id="A0A4U2ZE05"/>
<evidence type="ECO:0000313" key="2">
    <source>
        <dbReference type="EMBL" id="TKI72629.1"/>
    </source>
</evidence>
<feature type="domain" description="ParB-like N-terminal" evidence="1">
    <location>
        <begin position="4"/>
        <end position="93"/>
    </location>
</feature>
<evidence type="ECO:0000259" key="1">
    <source>
        <dbReference type="SMART" id="SM00470"/>
    </source>
</evidence>
<proteinExistence type="predicted"/>
<dbReference type="CDD" id="cd16401">
    <property type="entry name" value="ParB_N_like_MT"/>
    <property type="match status" value="1"/>
</dbReference>
<dbReference type="InterPro" id="IPR036086">
    <property type="entry name" value="ParB/Sulfiredoxin_sf"/>
</dbReference>
<gene>
    <name evidence="2" type="ORF">FC756_00770</name>
</gene>
<organism evidence="2 3">
    <name type="scientific">Lysinibacillus mangiferihumi</name>
    <dbReference type="NCBI Taxonomy" id="1130819"/>
    <lineage>
        <taxon>Bacteria</taxon>
        <taxon>Bacillati</taxon>
        <taxon>Bacillota</taxon>
        <taxon>Bacilli</taxon>
        <taxon>Bacillales</taxon>
        <taxon>Bacillaceae</taxon>
        <taxon>Lysinibacillus</taxon>
    </lineage>
</organism>
<dbReference type="Proteomes" id="UP000308744">
    <property type="component" value="Unassembled WGS sequence"/>
</dbReference>
<name>A0A4U2ZE05_9BACI</name>
<dbReference type="InterPro" id="IPR003115">
    <property type="entry name" value="ParB_N"/>
</dbReference>
<reference evidence="2 3" key="1">
    <citation type="submission" date="2019-04" db="EMBL/GenBank/DDBJ databases">
        <title>Lysinibacillus genome sequencing.</title>
        <authorList>
            <person name="Dunlap C."/>
        </authorList>
    </citation>
    <scope>NUCLEOTIDE SEQUENCE [LARGE SCALE GENOMIC DNA]</scope>
    <source>
        <strain evidence="2 3">CCTCC AB 2010389</strain>
    </source>
</reference>
<dbReference type="SUPFAM" id="SSF110849">
    <property type="entry name" value="ParB/Sulfiredoxin"/>
    <property type="match status" value="1"/>
</dbReference>
<dbReference type="SMART" id="SM00470">
    <property type="entry name" value="ParB"/>
    <property type="match status" value="1"/>
</dbReference>
<sequence>MKIICIPVNKINPAPYNPRVDLQPGDVEYESLKRSIKEFGYIDPLIWNEKTGNLVGGHQRFKILVAEGFQELDVSVVNLEPSQEKALNIALNKISGDWDEDALIALLQELQDSDIDLQLTGFDEVDLKHMIGDIEVPNFDEGTEDDQGDLGVLTSKLITCPHCHEEFEHE</sequence>
<dbReference type="Pfam" id="PF02195">
    <property type="entry name" value="ParB_N"/>
    <property type="match status" value="1"/>
</dbReference>
<dbReference type="EMBL" id="SZPU01000002">
    <property type="protein sequence ID" value="TKI72629.1"/>
    <property type="molecule type" value="Genomic_DNA"/>
</dbReference>
<dbReference type="RefSeq" id="WP_107896759.1">
    <property type="nucleotide sequence ID" value="NZ_PYWM01000024.1"/>
</dbReference>
<comment type="caution">
    <text evidence="2">The sequence shown here is derived from an EMBL/GenBank/DDBJ whole genome shotgun (WGS) entry which is preliminary data.</text>
</comment>
<keyword evidence="3" id="KW-1185">Reference proteome</keyword>
<dbReference type="Gene3D" id="3.90.1530.10">
    <property type="entry name" value="Conserved hypothetical protein from pyrococcus furiosus pfu- 392566-001, ParB domain"/>
    <property type="match status" value="1"/>
</dbReference>
<evidence type="ECO:0000313" key="3">
    <source>
        <dbReference type="Proteomes" id="UP000308744"/>
    </source>
</evidence>
<protein>
    <submittedName>
        <fullName evidence="2">Transcriptional regulator</fullName>
    </submittedName>
</protein>